<protein>
    <submittedName>
        <fullName evidence="1">Uncharacterized protein</fullName>
    </submittedName>
</protein>
<comment type="caution">
    <text evidence="1">The sequence shown here is derived from an EMBL/GenBank/DDBJ whole genome shotgun (WGS) entry which is preliminary data.</text>
</comment>
<proteinExistence type="predicted"/>
<name>A0A7J7GX23_CAMSI</name>
<reference evidence="2" key="1">
    <citation type="journal article" date="2020" name="Nat. Commun.">
        <title>Genome assembly of wild tea tree DASZ reveals pedigree and selection history of tea varieties.</title>
        <authorList>
            <person name="Zhang W."/>
            <person name="Zhang Y."/>
            <person name="Qiu H."/>
            <person name="Guo Y."/>
            <person name="Wan H."/>
            <person name="Zhang X."/>
            <person name="Scossa F."/>
            <person name="Alseekh S."/>
            <person name="Zhang Q."/>
            <person name="Wang P."/>
            <person name="Xu L."/>
            <person name="Schmidt M.H."/>
            <person name="Jia X."/>
            <person name="Li D."/>
            <person name="Zhu A."/>
            <person name="Guo F."/>
            <person name="Chen W."/>
            <person name="Ni D."/>
            <person name="Usadel B."/>
            <person name="Fernie A.R."/>
            <person name="Wen W."/>
        </authorList>
    </citation>
    <scope>NUCLEOTIDE SEQUENCE [LARGE SCALE GENOMIC DNA]</scope>
    <source>
        <strain evidence="2">cv. G240</strain>
    </source>
</reference>
<sequence>MFLHSVCILISHFYLPCDDCTRNYFFRCELFLDCYRMGYIGNDFGGIWIPIIEWVFQQQFVRSREFSWISATCVLSWKPLLLPSSLLPYQLDPFNFFPSFPPPTLLHFQLLPCKQ</sequence>
<evidence type="ECO:0000313" key="2">
    <source>
        <dbReference type="Proteomes" id="UP000593564"/>
    </source>
</evidence>
<gene>
    <name evidence="1" type="ORF">HYC85_015487</name>
</gene>
<keyword evidence="2" id="KW-1185">Reference proteome</keyword>
<evidence type="ECO:0000313" key="1">
    <source>
        <dbReference type="EMBL" id="KAF5945259.1"/>
    </source>
</evidence>
<organism evidence="1 2">
    <name type="scientific">Camellia sinensis</name>
    <name type="common">Tea plant</name>
    <name type="synonym">Thea sinensis</name>
    <dbReference type="NCBI Taxonomy" id="4442"/>
    <lineage>
        <taxon>Eukaryota</taxon>
        <taxon>Viridiplantae</taxon>
        <taxon>Streptophyta</taxon>
        <taxon>Embryophyta</taxon>
        <taxon>Tracheophyta</taxon>
        <taxon>Spermatophyta</taxon>
        <taxon>Magnoliopsida</taxon>
        <taxon>eudicotyledons</taxon>
        <taxon>Gunneridae</taxon>
        <taxon>Pentapetalae</taxon>
        <taxon>asterids</taxon>
        <taxon>Ericales</taxon>
        <taxon>Theaceae</taxon>
        <taxon>Camellia</taxon>
    </lineage>
</organism>
<accession>A0A7J7GX23</accession>
<reference evidence="1 2" key="2">
    <citation type="submission" date="2020-07" db="EMBL/GenBank/DDBJ databases">
        <title>Genome assembly of wild tea tree DASZ reveals pedigree and selection history of tea varieties.</title>
        <authorList>
            <person name="Zhang W."/>
        </authorList>
    </citation>
    <scope>NUCLEOTIDE SEQUENCE [LARGE SCALE GENOMIC DNA]</scope>
    <source>
        <strain evidence="2">cv. G240</strain>
        <tissue evidence="1">Leaf</tissue>
    </source>
</reference>
<dbReference type="AlphaFoldDB" id="A0A7J7GX23"/>
<dbReference type="EMBL" id="JACBKZ010000007">
    <property type="protein sequence ID" value="KAF5945259.1"/>
    <property type="molecule type" value="Genomic_DNA"/>
</dbReference>
<dbReference type="Proteomes" id="UP000593564">
    <property type="component" value="Unassembled WGS sequence"/>
</dbReference>